<feature type="transmembrane region" description="Helical" evidence="1">
    <location>
        <begin position="34"/>
        <end position="53"/>
    </location>
</feature>
<dbReference type="RefSeq" id="WP_064467681.1">
    <property type="nucleotide sequence ID" value="NZ_LDJR01000021.1"/>
</dbReference>
<keyword evidence="1" id="KW-1133">Transmembrane helix</keyword>
<keyword evidence="1" id="KW-0812">Transmembrane</keyword>
<dbReference type="Pfam" id="PF06691">
    <property type="entry name" value="DUF1189"/>
    <property type="match status" value="2"/>
</dbReference>
<name>A0A178A4C0_9BACI</name>
<evidence type="ECO:0008006" key="4">
    <source>
        <dbReference type="Google" id="ProtNLM"/>
    </source>
</evidence>
<gene>
    <name evidence="2" type="ORF">ABB05_03745</name>
</gene>
<dbReference type="Proteomes" id="UP000077881">
    <property type="component" value="Unassembled WGS sequence"/>
</dbReference>
<reference evidence="2 3" key="1">
    <citation type="submission" date="2015-05" db="EMBL/GenBank/DDBJ databases">
        <title>Comparison of genome.</title>
        <authorList>
            <person name="Zheng Z."/>
            <person name="Sun M."/>
        </authorList>
    </citation>
    <scope>NUCLEOTIDE SEQUENCE [LARGE SCALE GENOMIC DNA]</scope>
    <source>
        <strain evidence="2 3">G25-74</strain>
    </source>
</reference>
<dbReference type="AlphaFoldDB" id="A0A178A4C0"/>
<keyword evidence="3" id="KW-1185">Reference proteome</keyword>
<dbReference type="EMBL" id="LDJR01000021">
    <property type="protein sequence ID" value="OAK74689.1"/>
    <property type="molecule type" value="Genomic_DNA"/>
</dbReference>
<dbReference type="PATRIC" id="fig|217031.6.peg.816"/>
<proteinExistence type="predicted"/>
<evidence type="ECO:0000313" key="2">
    <source>
        <dbReference type="EMBL" id="OAK74689.1"/>
    </source>
</evidence>
<feature type="transmembrane region" description="Helical" evidence="1">
    <location>
        <begin position="142"/>
        <end position="159"/>
    </location>
</feature>
<protein>
    <recommendedName>
        <fullName evidence="4">DUF1189 domain-containing protein</fullName>
    </recommendedName>
</protein>
<dbReference type="InterPro" id="IPR009574">
    <property type="entry name" value="DUF1189"/>
</dbReference>
<evidence type="ECO:0000256" key="1">
    <source>
        <dbReference type="SAM" id="Phobius"/>
    </source>
</evidence>
<feature type="transmembrane region" description="Helical" evidence="1">
    <location>
        <begin position="73"/>
        <end position="103"/>
    </location>
</feature>
<evidence type="ECO:0000313" key="3">
    <source>
        <dbReference type="Proteomes" id="UP000077881"/>
    </source>
</evidence>
<organism evidence="2 3">
    <name type="scientific">Lederbergia galactosidilytica</name>
    <dbReference type="NCBI Taxonomy" id="217031"/>
    <lineage>
        <taxon>Bacteria</taxon>
        <taxon>Bacillati</taxon>
        <taxon>Bacillota</taxon>
        <taxon>Bacilli</taxon>
        <taxon>Bacillales</taxon>
        <taxon>Bacillaceae</taxon>
        <taxon>Lederbergia</taxon>
    </lineage>
</organism>
<keyword evidence="1" id="KW-0472">Membrane</keyword>
<sequence>MRKISIYTLFYKSIYSFKDLAKFRFLDIGKTIKYVFILATIYFAPAIIKLLLIDRDFSQLSTNFDKGSLAIIVPIYLIFTYVLYSGLLFIKISFIALIALLFAKGLKRTLPYRNAWRLTAFSITLPTILFGFFPLFNIEIPYGILYDFAISIIYIMLAISKMPRVKK</sequence>
<dbReference type="STRING" id="217031.ABB05_03745"/>
<accession>A0A178A4C0</accession>
<feature type="transmembrane region" description="Helical" evidence="1">
    <location>
        <begin position="115"/>
        <end position="136"/>
    </location>
</feature>
<dbReference type="OrthoDB" id="1903376at2"/>
<comment type="caution">
    <text evidence="2">The sequence shown here is derived from an EMBL/GenBank/DDBJ whole genome shotgun (WGS) entry which is preliminary data.</text>
</comment>